<reference evidence="1" key="1">
    <citation type="submission" date="2022-06" db="EMBL/GenBank/DDBJ databases">
        <title>Phylogenomic reconstructions and comparative analyses of Kickxellomycotina fungi.</title>
        <authorList>
            <person name="Reynolds N.K."/>
            <person name="Stajich J.E."/>
            <person name="Barry K."/>
            <person name="Grigoriev I.V."/>
            <person name="Crous P."/>
            <person name="Smith M.E."/>
        </authorList>
    </citation>
    <scope>NUCLEOTIDE SEQUENCE</scope>
    <source>
        <strain evidence="1">RSA 2271</strain>
    </source>
</reference>
<feature type="non-terminal residue" evidence="1">
    <location>
        <position position="117"/>
    </location>
</feature>
<protein>
    <submittedName>
        <fullName evidence="1">Uncharacterized protein</fullName>
    </submittedName>
</protein>
<sequence length="117" mass="11991">MTTSSSRKTGAGTTTTNPVKRLSTIFRKKGSKSRGDATSTTTTTAQASTEAESKSLGSANEKPQENGGNEKHAESPEGGQPGPHQAPEADAATPGSNGEFQQSDIDASRPRSASAEL</sequence>
<dbReference type="Proteomes" id="UP001145114">
    <property type="component" value="Unassembled WGS sequence"/>
</dbReference>
<keyword evidence="2" id="KW-1185">Reference proteome</keyword>
<proteinExistence type="predicted"/>
<evidence type="ECO:0000313" key="1">
    <source>
        <dbReference type="EMBL" id="KAJ1673527.1"/>
    </source>
</evidence>
<organism evidence="1 2">
    <name type="scientific">Spiromyces aspiralis</name>
    <dbReference type="NCBI Taxonomy" id="68401"/>
    <lineage>
        <taxon>Eukaryota</taxon>
        <taxon>Fungi</taxon>
        <taxon>Fungi incertae sedis</taxon>
        <taxon>Zoopagomycota</taxon>
        <taxon>Kickxellomycotina</taxon>
        <taxon>Kickxellomycetes</taxon>
        <taxon>Kickxellales</taxon>
        <taxon>Kickxellaceae</taxon>
        <taxon>Spiromyces</taxon>
    </lineage>
</organism>
<gene>
    <name evidence="1" type="ORF">EV182_005059</name>
</gene>
<evidence type="ECO:0000313" key="2">
    <source>
        <dbReference type="Proteomes" id="UP001145114"/>
    </source>
</evidence>
<accession>A0ACC1HE43</accession>
<dbReference type="EMBL" id="JAMZIH010006840">
    <property type="protein sequence ID" value="KAJ1673527.1"/>
    <property type="molecule type" value="Genomic_DNA"/>
</dbReference>
<comment type="caution">
    <text evidence="1">The sequence shown here is derived from an EMBL/GenBank/DDBJ whole genome shotgun (WGS) entry which is preliminary data.</text>
</comment>
<name>A0ACC1HE43_9FUNG</name>